<keyword evidence="4 6" id="KW-1133">Transmembrane helix</keyword>
<feature type="transmembrane region" description="Helical" evidence="6">
    <location>
        <begin position="88"/>
        <end position="107"/>
    </location>
</feature>
<evidence type="ECO:0000256" key="6">
    <source>
        <dbReference type="SAM" id="Phobius"/>
    </source>
</evidence>
<proteinExistence type="inferred from homology"/>
<feature type="transmembrane region" description="Helical" evidence="6">
    <location>
        <begin position="222"/>
        <end position="244"/>
    </location>
</feature>
<feature type="transmembrane region" description="Helical" evidence="6">
    <location>
        <begin position="164"/>
        <end position="181"/>
    </location>
</feature>
<dbReference type="GO" id="GO:0005886">
    <property type="term" value="C:plasma membrane"/>
    <property type="evidence" value="ECO:0007669"/>
    <property type="project" value="InterPro"/>
</dbReference>
<dbReference type="NCBIfam" id="TIGR00544">
    <property type="entry name" value="lgt"/>
    <property type="match status" value="1"/>
</dbReference>
<gene>
    <name evidence="7" type="primary">lgt</name>
    <name evidence="7" type="ORF">SCFA_660008</name>
</gene>
<dbReference type="GO" id="GO:0042158">
    <property type="term" value="P:lipoprotein biosynthetic process"/>
    <property type="evidence" value="ECO:0007669"/>
    <property type="project" value="InterPro"/>
</dbReference>
<dbReference type="EC" id="2.4.99.-" evidence="7"/>
<evidence type="ECO:0000256" key="5">
    <source>
        <dbReference type="ARBA" id="ARBA00023136"/>
    </source>
</evidence>
<feature type="transmembrane region" description="Helical" evidence="6">
    <location>
        <begin position="193"/>
        <end position="210"/>
    </location>
</feature>
<evidence type="ECO:0000256" key="1">
    <source>
        <dbReference type="ARBA" id="ARBA00022475"/>
    </source>
</evidence>
<feature type="transmembrane region" description="Helical" evidence="6">
    <location>
        <begin position="45"/>
        <end position="68"/>
    </location>
</feature>
<keyword evidence="2 7" id="KW-0808">Transferase</keyword>
<keyword evidence="5 6" id="KW-0472">Membrane</keyword>
<organism evidence="7">
    <name type="scientific">anaerobic digester metagenome</name>
    <dbReference type="NCBI Taxonomy" id="1263854"/>
    <lineage>
        <taxon>unclassified sequences</taxon>
        <taxon>metagenomes</taxon>
        <taxon>ecological metagenomes</taxon>
    </lineage>
</organism>
<dbReference type="AlphaFoldDB" id="A0A485M6V1"/>
<keyword evidence="7" id="KW-0328">Glycosyltransferase</keyword>
<name>A0A485M6V1_9ZZZZ</name>
<dbReference type="Pfam" id="PF01790">
    <property type="entry name" value="LGT"/>
    <property type="match status" value="1"/>
</dbReference>
<dbReference type="PANTHER" id="PTHR30589">
    <property type="entry name" value="PROLIPOPROTEIN DIACYLGLYCERYL TRANSFERASE"/>
    <property type="match status" value="1"/>
</dbReference>
<evidence type="ECO:0000256" key="3">
    <source>
        <dbReference type="ARBA" id="ARBA00022692"/>
    </source>
</evidence>
<feature type="transmembrane region" description="Helical" evidence="6">
    <location>
        <begin position="119"/>
        <end position="144"/>
    </location>
</feature>
<evidence type="ECO:0000256" key="4">
    <source>
        <dbReference type="ARBA" id="ARBA00022989"/>
    </source>
</evidence>
<keyword evidence="3 6" id="KW-0812">Transmembrane</keyword>
<dbReference type="EMBL" id="CAADRN010000368">
    <property type="protein sequence ID" value="VFU19114.1"/>
    <property type="molecule type" value="Genomic_DNA"/>
</dbReference>
<sequence>MLKPVLVEIGGFTIYSYGFMLSLALLVSSLGLLKQASREGFNPDHVLEAVIAASAAGLIGSRLLYVFLNWELYQGQWIKILFTRSGGLSFYGAFIGGLVALFAWCRFRKLQFLKLTDLMAPYLALGYALGRVGCFLNGCCYGIVSPVPWALPAFTADRFLRHPVQLYASLGGLIIFIILYRIRPKRPFEGFQLIMLALLYGVLRFITEYFREEPEVWLNFTFAQIFSLGLALSSLLLLLVVFAFKDYHKNRA</sequence>
<evidence type="ECO:0000313" key="7">
    <source>
        <dbReference type="EMBL" id="VFU19114.1"/>
    </source>
</evidence>
<keyword evidence="1" id="KW-1003">Cell membrane</keyword>
<keyword evidence="7" id="KW-0449">Lipoprotein</keyword>
<dbReference type="PANTHER" id="PTHR30589:SF0">
    <property type="entry name" value="PHOSPHATIDYLGLYCEROL--PROLIPOPROTEIN DIACYLGLYCERYL TRANSFERASE"/>
    <property type="match status" value="1"/>
</dbReference>
<feature type="transmembrane region" description="Helical" evidence="6">
    <location>
        <begin position="12"/>
        <end position="33"/>
    </location>
</feature>
<dbReference type="HAMAP" id="MF_01147">
    <property type="entry name" value="Lgt"/>
    <property type="match status" value="1"/>
</dbReference>
<dbReference type="GO" id="GO:0008961">
    <property type="term" value="F:phosphatidylglycerol-prolipoprotein diacylglyceryl transferase activity"/>
    <property type="evidence" value="ECO:0007669"/>
    <property type="project" value="InterPro"/>
</dbReference>
<evidence type="ECO:0000256" key="2">
    <source>
        <dbReference type="ARBA" id="ARBA00022679"/>
    </source>
</evidence>
<dbReference type="InterPro" id="IPR001640">
    <property type="entry name" value="Lgt"/>
</dbReference>
<reference evidence="7" key="1">
    <citation type="submission" date="2019-03" db="EMBL/GenBank/DDBJ databases">
        <authorList>
            <person name="Hao L."/>
        </authorList>
    </citation>
    <scope>NUCLEOTIDE SEQUENCE</scope>
</reference>
<accession>A0A485M6V1</accession>
<protein>
    <submittedName>
        <fullName evidence="7">Prolipoprotein diacylglyceryl transferase</fullName>
        <ecNumber evidence="7">2.4.99.-</ecNumber>
    </submittedName>
</protein>